<evidence type="ECO:0000256" key="1">
    <source>
        <dbReference type="SAM" id="Phobius"/>
    </source>
</evidence>
<keyword evidence="1" id="KW-0812">Transmembrane</keyword>
<gene>
    <name evidence="2" type="ORF">PCLFYP37_03469</name>
</gene>
<keyword evidence="1" id="KW-0472">Membrane</keyword>
<accession>A0A6N3GIS9</accession>
<name>A0A6N3GIS9_9BACT</name>
<evidence type="ECO:0000313" key="2">
    <source>
        <dbReference type="EMBL" id="VYU64538.1"/>
    </source>
</evidence>
<proteinExistence type="predicted"/>
<reference evidence="2" key="1">
    <citation type="submission" date="2019-11" db="EMBL/GenBank/DDBJ databases">
        <authorList>
            <person name="Feng L."/>
        </authorList>
    </citation>
    <scope>NUCLEOTIDE SEQUENCE</scope>
    <source>
        <strain evidence="2">PclaraLFYP37</strain>
    </source>
</reference>
<dbReference type="EMBL" id="CACRUT010000029">
    <property type="protein sequence ID" value="VYU64538.1"/>
    <property type="molecule type" value="Genomic_DNA"/>
</dbReference>
<keyword evidence="1" id="KW-1133">Transmembrane helix</keyword>
<dbReference type="AlphaFoldDB" id="A0A6N3GIS9"/>
<protein>
    <submittedName>
        <fullName evidence="2">Uncharacterized protein</fullName>
    </submittedName>
</protein>
<sequence>MLEYGISPVLFILIFMFFVNNSSYMRIQVFFSGCCHAPHASLPKSFQKIPFIFQYLL</sequence>
<organism evidence="2">
    <name type="scientific">Paraprevotella clara</name>
    <dbReference type="NCBI Taxonomy" id="454154"/>
    <lineage>
        <taxon>Bacteria</taxon>
        <taxon>Pseudomonadati</taxon>
        <taxon>Bacteroidota</taxon>
        <taxon>Bacteroidia</taxon>
        <taxon>Bacteroidales</taxon>
        <taxon>Prevotellaceae</taxon>
        <taxon>Paraprevotella</taxon>
    </lineage>
</organism>
<feature type="transmembrane region" description="Helical" evidence="1">
    <location>
        <begin position="6"/>
        <end position="24"/>
    </location>
</feature>